<dbReference type="RefSeq" id="WP_092911953.1">
    <property type="nucleotide sequence ID" value="NZ_FOXB01000012.1"/>
</dbReference>
<dbReference type="Gene3D" id="3.30.2310.20">
    <property type="entry name" value="RelE-like"/>
    <property type="match status" value="1"/>
</dbReference>
<proteinExistence type="inferred from homology"/>
<dbReference type="InterPro" id="IPR051803">
    <property type="entry name" value="TA_system_RelE-like_toxin"/>
</dbReference>
<name>A0A1I5NTB3_9BACT</name>
<keyword evidence="2" id="KW-1277">Toxin-antitoxin system</keyword>
<protein>
    <submittedName>
        <fullName evidence="3">Plasmid stabilization system protein ParE</fullName>
    </submittedName>
</protein>
<dbReference type="Pfam" id="PF05016">
    <property type="entry name" value="ParE_toxin"/>
    <property type="match status" value="1"/>
</dbReference>
<evidence type="ECO:0000313" key="3">
    <source>
        <dbReference type="EMBL" id="SFP25055.1"/>
    </source>
</evidence>
<reference evidence="3 4" key="1">
    <citation type="submission" date="2016-10" db="EMBL/GenBank/DDBJ databases">
        <authorList>
            <person name="de Groot N.N."/>
        </authorList>
    </citation>
    <scope>NUCLEOTIDE SEQUENCE [LARGE SCALE GENOMIC DNA]</scope>
    <source>
        <strain evidence="3 4">EP1-55-1</strain>
    </source>
</reference>
<dbReference type="AlphaFoldDB" id="A0A1I5NTB3"/>
<sequence>MKNFEVIWTKNAEFDLESIIEYIKTDSIKIAKDIFFDIKNQCNQLSTFPTSRRIVPELQQIGILRYRELIFKRWRIIYKIEKEKVFILIVVDSSRDIEDILFQRLLKDDNK</sequence>
<dbReference type="STRING" id="223786.SAMN05216234_11211"/>
<dbReference type="InterPro" id="IPR007712">
    <property type="entry name" value="RelE/ParE_toxin"/>
</dbReference>
<accession>A0A1I5NTB3</accession>
<gene>
    <name evidence="3" type="ORF">SAMN05216234_11211</name>
</gene>
<evidence type="ECO:0000256" key="1">
    <source>
        <dbReference type="ARBA" id="ARBA00006226"/>
    </source>
</evidence>
<dbReference type="EMBL" id="FOXB01000012">
    <property type="protein sequence ID" value="SFP25055.1"/>
    <property type="molecule type" value="Genomic_DNA"/>
</dbReference>
<comment type="similarity">
    <text evidence="1">Belongs to the RelE toxin family.</text>
</comment>
<evidence type="ECO:0000256" key="2">
    <source>
        <dbReference type="ARBA" id="ARBA00022649"/>
    </source>
</evidence>
<dbReference type="Proteomes" id="UP000199227">
    <property type="component" value="Unassembled WGS sequence"/>
</dbReference>
<organism evidence="3 4">
    <name type="scientific">Hydrogenimonas thermophila</name>
    <dbReference type="NCBI Taxonomy" id="223786"/>
    <lineage>
        <taxon>Bacteria</taxon>
        <taxon>Pseudomonadati</taxon>
        <taxon>Campylobacterota</taxon>
        <taxon>Epsilonproteobacteria</taxon>
        <taxon>Campylobacterales</taxon>
        <taxon>Hydrogenimonadaceae</taxon>
        <taxon>Hydrogenimonas</taxon>
    </lineage>
</organism>
<dbReference type="OrthoDB" id="5574284at2"/>
<dbReference type="SUPFAM" id="SSF143011">
    <property type="entry name" value="RelE-like"/>
    <property type="match status" value="1"/>
</dbReference>
<dbReference type="InterPro" id="IPR035093">
    <property type="entry name" value="RelE/ParE_toxin_dom_sf"/>
</dbReference>
<dbReference type="PANTHER" id="PTHR33755">
    <property type="entry name" value="TOXIN PARE1-RELATED"/>
    <property type="match status" value="1"/>
</dbReference>
<dbReference type="PANTHER" id="PTHR33755:SF5">
    <property type="entry name" value="TYPE II TOXIN-ANTITOXIN SYSTEM RELE_PARE FAMILY TOXIN"/>
    <property type="match status" value="1"/>
</dbReference>
<evidence type="ECO:0000313" key="4">
    <source>
        <dbReference type="Proteomes" id="UP000199227"/>
    </source>
</evidence>
<keyword evidence="4" id="KW-1185">Reference proteome</keyword>